<proteinExistence type="predicted"/>
<feature type="region of interest" description="Disordered" evidence="1">
    <location>
        <begin position="212"/>
        <end position="256"/>
    </location>
</feature>
<name>A0A061RGY7_9CHLO</name>
<evidence type="ECO:0000256" key="1">
    <source>
        <dbReference type="SAM" id="MobiDB-lite"/>
    </source>
</evidence>
<dbReference type="PANTHER" id="PTHR28678:SF1">
    <property type="entry name" value="CODANIN-1"/>
    <property type="match status" value="1"/>
</dbReference>
<dbReference type="GO" id="GO:0005634">
    <property type="term" value="C:nucleus"/>
    <property type="evidence" value="ECO:0007669"/>
    <property type="project" value="TreeGrafter"/>
</dbReference>
<dbReference type="GO" id="GO:0006325">
    <property type="term" value="P:chromatin organization"/>
    <property type="evidence" value="ECO:0007669"/>
    <property type="project" value="TreeGrafter"/>
</dbReference>
<accession>A0A061RGY7</accession>
<feature type="region of interest" description="Disordered" evidence="1">
    <location>
        <begin position="1"/>
        <end position="52"/>
    </location>
</feature>
<dbReference type="AlphaFoldDB" id="A0A061RGY7"/>
<reference evidence="2" key="1">
    <citation type="submission" date="2014-05" db="EMBL/GenBank/DDBJ databases">
        <title>The transcriptome of the halophilic microalga Tetraselmis sp. GSL018 isolated from the Great Salt Lake, Utah.</title>
        <authorList>
            <person name="Jinkerson R.E."/>
            <person name="D'Adamo S."/>
            <person name="Posewitz M.C."/>
        </authorList>
    </citation>
    <scope>NUCLEOTIDE SEQUENCE</scope>
    <source>
        <strain evidence="2">GSL018</strain>
    </source>
</reference>
<protein>
    <submittedName>
        <fullName evidence="2">Uncharacterized protein</fullName>
    </submittedName>
</protein>
<organism evidence="2">
    <name type="scientific">Tetraselmis sp. GSL018</name>
    <dbReference type="NCBI Taxonomy" id="582737"/>
    <lineage>
        <taxon>Eukaryota</taxon>
        <taxon>Viridiplantae</taxon>
        <taxon>Chlorophyta</taxon>
        <taxon>core chlorophytes</taxon>
        <taxon>Chlorodendrophyceae</taxon>
        <taxon>Chlorodendrales</taxon>
        <taxon>Chlorodendraceae</taxon>
        <taxon>Tetraselmis</taxon>
    </lineage>
</organism>
<feature type="compositionally biased region" description="Basic and acidic residues" evidence="1">
    <location>
        <begin position="1"/>
        <end position="19"/>
    </location>
</feature>
<evidence type="ECO:0000313" key="2">
    <source>
        <dbReference type="EMBL" id="JAC69781.1"/>
    </source>
</evidence>
<dbReference type="InterPro" id="IPR040031">
    <property type="entry name" value="Codanin-1"/>
</dbReference>
<gene>
    <name evidence="2" type="ORF">TSPGSL018_5560</name>
</gene>
<feature type="region of interest" description="Disordered" evidence="1">
    <location>
        <begin position="283"/>
        <end position="316"/>
    </location>
</feature>
<sequence length="316" mass="33266">MLSVKNSDDSESRASDQKPGRRRLTPSRPLATLTVKVPPKVQKAAYPGHDPEKSRLQKAFLDEYSGHGAKVSMRELVSYVSDVALANAVSVVQGNTLQKHKHELEGTLQEVLAGDFQNSEWREADAQAAILSAVQRAAFAALEECHSEAEAHCVDAVARALQVLVPPSLEEAVLQTAVGIAAEYAISNCAKQLIEAVPQQLKRHAEAVKASAAKALSKRDSEGAARQSPDTAGRDGSPGRAPPSPRAEGSMQAEGSGATAMKGCVLTGAAVPEKLGTDMLIFAGSPNTKLNRSKVRALESRLGPGNKDQDGGLGLP</sequence>
<dbReference type="EMBL" id="GBEZ01016470">
    <property type="protein sequence ID" value="JAC69781.1"/>
    <property type="molecule type" value="Transcribed_RNA"/>
</dbReference>
<dbReference type="PANTHER" id="PTHR28678">
    <property type="entry name" value="CODANIN-1"/>
    <property type="match status" value="1"/>
</dbReference>